<evidence type="ECO:0000259" key="8">
    <source>
        <dbReference type="PROSITE" id="PS52029"/>
    </source>
</evidence>
<dbReference type="Gene3D" id="3.10.20.800">
    <property type="match status" value="1"/>
</dbReference>
<feature type="active site" description="Proton donor/acceptor" evidence="6">
    <location>
        <position position="428"/>
    </location>
</feature>
<dbReference type="EMBL" id="CACRSY010000007">
    <property type="protein sequence ID" value="VYS87475.1"/>
    <property type="molecule type" value="Genomic_DNA"/>
</dbReference>
<dbReference type="SUPFAM" id="SSF141523">
    <property type="entry name" value="L,D-transpeptidase catalytic domain-like"/>
    <property type="match status" value="1"/>
</dbReference>
<evidence type="ECO:0000256" key="5">
    <source>
        <dbReference type="ARBA" id="ARBA00023316"/>
    </source>
</evidence>
<keyword evidence="3 6" id="KW-0133">Cell shape</keyword>
<dbReference type="SUPFAM" id="SSF143985">
    <property type="entry name" value="L,D-transpeptidase pre-catalytic domain-like"/>
    <property type="match status" value="1"/>
</dbReference>
<proteinExistence type="predicted"/>
<evidence type="ECO:0000313" key="9">
    <source>
        <dbReference type="EMBL" id="VYS87475.1"/>
    </source>
</evidence>
<dbReference type="InterPro" id="IPR050979">
    <property type="entry name" value="LD-transpeptidase"/>
</dbReference>
<feature type="active site" description="Nucleophile" evidence="6">
    <location>
        <position position="449"/>
    </location>
</feature>
<dbReference type="GO" id="GO:0071555">
    <property type="term" value="P:cell wall organization"/>
    <property type="evidence" value="ECO:0007669"/>
    <property type="project" value="UniProtKB-UniRule"/>
</dbReference>
<dbReference type="AlphaFoldDB" id="A0A6N2S6H6"/>
<keyword evidence="7" id="KW-0472">Membrane</keyword>
<dbReference type="PANTHER" id="PTHR30582">
    <property type="entry name" value="L,D-TRANSPEPTIDASE"/>
    <property type="match status" value="1"/>
</dbReference>
<comment type="pathway">
    <text evidence="1 6">Cell wall biogenesis; peptidoglycan biosynthesis.</text>
</comment>
<dbReference type="PANTHER" id="PTHR30582:SF33">
    <property type="entry name" value="EXPORTED PROTEIN"/>
    <property type="match status" value="1"/>
</dbReference>
<feature type="domain" description="L,D-TPase catalytic" evidence="8">
    <location>
        <begin position="354"/>
        <end position="473"/>
    </location>
</feature>
<evidence type="ECO:0000256" key="2">
    <source>
        <dbReference type="ARBA" id="ARBA00022679"/>
    </source>
</evidence>
<dbReference type="GO" id="GO:0016740">
    <property type="term" value="F:transferase activity"/>
    <property type="evidence" value="ECO:0007669"/>
    <property type="project" value="UniProtKB-KW"/>
</dbReference>
<evidence type="ECO:0000256" key="4">
    <source>
        <dbReference type="ARBA" id="ARBA00022984"/>
    </source>
</evidence>
<evidence type="ECO:0000256" key="3">
    <source>
        <dbReference type="ARBA" id="ARBA00022960"/>
    </source>
</evidence>
<keyword evidence="4 6" id="KW-0573">Peptidoglycan synthesis</keyword>
<dbReference type="InterPro" id="IPR005490">
    <property type="entry name" value="LD_TPept_cat_dom"/>
</dbReference>
<dbReference type="InterPro" id="IPR038063">
    <property type="entry name" value="Transpep_catalytic_dom"/>
</dbReference>
<protein>
    <recommendedName>
        <fullName evidence="8">L,D-TPase catalytic domain-containing protein</fullName>
    </recommendedName>
</protein>
<keyword evidence="2" id="KW-0808">Transferase</keyword>
<dbReference type="GO" id="GO:0071972">
    <property type="term" value="F:peptidoglycan L,D-transpeptidase activity"/>
    <property type="evidence" value="ECO:0007669"/>
    <property type="project" value="TreeGrafter"/>
</dbReference>
<keyword evidence="7" id="KW-1133">Transmembrane helix</keyword>
<organism evidence="9">
    <name type="scientific">Blautia hansenii</name>
    <name type="common">Ruminococcus hansenii</name>
    <dbReference type="NCBI Taxonomy" id="1322"/>
    <lineage>
        <taxon>Bacteria</taxon>
        <taxon>Bacillati</taxon>
        <taxon>Bacillota</taxon>
        <taxon>Clostridia</taxon>
        <taxon>Lachnospirales</taxon>
        <taxon>Lachnospiraceae</taxon>
        <taxon>Blautia</taxon>
    </lineage>
</organism>
<name>A0A6N2S6H6_BLAHA</name>
<dbReference type="InterPro" id="IPR022029">
    <property type="entry name" value="YoaR-like_PG-bd"/>
</dbReference>
<accession>A0A6N2S6H6</accession>
<evidence type="ECO:0000256" key="6">
    <source>
        <dbReference type="PROSITE-ProRule" id="PRU01373"/>
    </source>
</evidence>
<dbReference type="Gene3D" id="2.40.440.10">
    <property type="entry name" value="L,D-transpeptidase catalytic domain-like"/>
    <property type="match status" value="1"/>
</dbReference>
<feature type="transmembrane region" description="Helical" evidence="7">
    <location>
        <begin position="23"/>
        <end position="46"/>
    </location>
</feature>
<evidence type="ECO:0000256" key="7">
    <source>
        <dbReference type="SAM" id="Phobius"/>
    </source>
</evidence>
<dbReference type="GO" id="GO:0005576">
    <property type="term" value="C:extracellular region"/>
    <property type="evidence" value="ECO:0007669"/>
    <property type="project" value="TreeGrafter"/>
</dbReference>
<dbReference type="UniPathway" id="UPA00219"/>
<reference evidence="9" key="1">
    <citation type="submission" date="2019-11" db="EMBL/GenBank/DDBJ databases">
        <authorList>
            <person name="Feng L."/>
        </authorList>
    </citation>
    <scope>NUCLEOTIDE SEQUENCE</scope>
    <source>
        <strain evidence="9">BhanseniiLFYP23</strain>
    </source>
</reference>
<dbReference type="PROSITE" id="PS52029">
    <property type="entry name" value="LD_TPASE"/>
    <property type="match status" value="1"/>
</dbReference>
<sequence length="473" mass="53012">MLGVNDMAKRKSKKNKYKKMKKILLGVLIGYAVLLLGAYFIGVFYYSKHFYPGSKINGMDCSGKTVEEAEKSMKSQIAGYILVLKERGDKVESISASQIDMRYIDDGKIAELKKEQSPFTWFLSFAHKKDYTMSATTPYNKEAVYAAIDGLACFQEENVVQPVDAHLEVGANGYEVVPEVQGTALDKEKVKEAVIKAIDGGEIEVDFEKEGCYLEPSVFTDDENLAKQAEQGNVFLGVTVTIDFSDRQEVVNAEIMKDWLVTDESGNLDLDKAKVKEYVQQLKYEYDTFGSSRQFTTATGNTITVKGGDYGWVIAPNDTTAKIIDAIKSGQSQTIEPEYTYRGYCRDTNDIGDTYVEISLKEQRMWFFKDGQLLVDTPVVTGNHNKGYDTHTGVYAIMYKERNATLKGEDYSAPVDYWLPFYANTGIHDADWRTTFGGNEYINNGSHGCVNTPPENAEKIFNNIEKGVPVVVY</sequence>
<dbReference type="InterPro" id="IPR038054">
    <property type="entry name" value="LD_TPept-like_central_sf"/>
</dbReference>
<dbReference type="GO" id="GO:0008360">
    <property type="term" value="P:regulation of cell shape"/>
    <property type="evidence" value="ECO:0007669"/>
    <property type="project" value="UniProtKB-UniRule"/>
</dbReference>
<dbReference type="Pfam" id="PF03734">
    <property type="entry name" value="YkuD"/>
    <property type="match status" value="1"/>
</dbReference>
<keyword evidence="5 6" id="KW-0961">Cell wall biogenesis/degradation</keyword>
<gene>
    <name evidence="9" type="ORF">BHLFYP23_01902</name>
</gene>
<dbReference type="Pfam" id="PF12229">
    <property type="entry name" value="PG_binding_4"/>
    <property type="match status" value="2"/>
</dbReference>
<evidence type="ECO:0000256" key="1">
    <source>
        <dbReference type="ARBA" id="ARBA00004752"/>
    </source>
</evidence>
<keyword evidence="7" id="KW-0812">Transmembrane</keyword>
<dbReference type="CDD" id="cd16913">
    <property type="entry name" value="YkuD_like"/>
    <property type="match status" value="1"/>
</dbReference>
<dbReference type="GO" id="GO:0018104">
    <property type="term" value="P:peptidoglycan-protein cross-linking"/>
    <property type="evidence" value="ECO:0007669"/>
    <property type="project" value="TreeGrafter"/>
</dbReference>